<dbReference type="Gene3D" id="1.10.10.60">
    <property type="entry name" value="Homeodomain-like"/>
    <property type="match status" value="2"/>
</dbReference>
<dbReference type="SUPFAM" id="SSF46689">
    <property type="entry name" value="Homeodomain-like"/>
    <property type="match status" value="2"/>
</dbReference>
<dbReference type="KEGG" id="fbl:Fbal_2652"/>
<reference evidence="5 6" key="1">
    <citation type="journal article" date="2010" name="Stand. Genomic Sci.">
        <title>Complete genome sequence of Ferrimonas balearica type strain (PAT).</title>
        <authorList>
            <person name="Nolan M."/>
            <person name="Sikorski J."/>
            <person name="Davenport K."/>
            <person name="Lucas S."/>
            <person name="Glavina Del Rio T."/>
            <person name="Tice H."/>
            <person name="Cheng J."/>
            <person name="Goodwin L."/>
            <person name="Pitluck S."/>
            <person name="Liolios K."/>
            <person name="Ivanova N."/>
            <person name="Mavromatis K."/>
            <person name="Ovchinnikova G."/>
            <person name="Pati A."/>
            <person name="Chen A."/>
            <person name="Palaniappan K."/>
            <person name="Land M."/>
            <person name="Hauser L."/>
            <person name="Chang Y."/>
            <person name="Jeffries C."/>
            <person name="Tapia R."/>
            <person name="Brettin T."/>
            <person name="Detter J."/>
            <person name="Han C."/>
            <person name="Yasawong M."/>
            <person name="Rohde M."/>
            <person name="Tindall B."/>
            <person name="Goker M."/>
            <person name="Woyke T."/>
            <person name="Bristow J."/>
            <person name="Eisen J."/>
            <person name="Markowitz V."/>
            <person name="Hugenholtz P."/>
            <person name="Kyrpides N."/>
            <person name="Klenk H."/>
            <person name="Lapidus A."/>
        </authorList>
    </citation>
    <scope>NUCLEOTIDE SEQUENCE [LARGE SCALE GENOMIC DNA]</scope>
    <source>
        <strain evidence="6">DSM 9799 / CCM 4581 / KCTC 23876 / PAT</strain>
    </source>
</reference>
<dbReference type="Pfam" id="PF12833">
    <property type="entry name" value="HTH_18"/>
    <property type="match status" value="1"/>
</dbReference>
<dbReference type="InterPro" id="IPR029062">
    <property type="entry name" value="Class_I_gatase-like"/>
</dbReference>
<dbReference type="HOGENOM" id="CLU_000445_59_0_6"/>
<dbReference type="eggNOG" id="COG4977">
    <property type="taxonomic scope" value="Bacteria"/>
</dbReference>
<evidence type="ECO:0000256" key="1">
    <source>
        <dbReference type="ARBA" id="ARBA00023015"/>
    </source>
</evidence>
<dbReference type="STRING" id="550540.Fbal_2652"/>
<dbReference type="RefSeq" id="WP_013346160.1">
    <property type="nucleotide sequence ID" value="NC_014541.1"/>
</dbReference>
<keyword evidence="2" id="KW-0238">DNA-binding</keyword>
<gene>
    <name evidence="5" type="ordered locus">Fbal_2652</name>
</gene>
<protein>
    <submittedName>
        <fullName evidence="5">Transcriptional regulator, AraC family</fullName>
    </submittedName>
</protein>
<dbReference type="SUPFAM" id="SSF52317">
    <property type="entry name" value="Class I glutamine amidotransferase-like"/>
    <property type="match status" value="1"/>
</dbReference>
<evidence type="ECO:0000259" key="4">
    <source>
        <dbReference type="PROSITE" id="PS01124"/>
    </source>
</evidence>
<feature type="domain" description="HTH araC/xylS-type" evidence="4">
    <location>
        <begin position="216"/>
        <end position="314"/>
    </location>
</feature>
<dbReference type="InterPro" id="IPR018062">
    <property type="entry name" value="HTH_AraC-typ_CS"/>
</dbReference>
<dbReference type="EMBL" id="CP002209">
    <property type="protein sequence ID" value="ADN76854.1"/>
    <property type="molecule type" value="Genomic_DNA"/>
</dbReference>
<keyword evidence="3" id="KW-0804">Transcription</keyword>
<dbReference type="PROSITE" id="PS01124">
    <property type="entry name" value="HTH_ARAC_FAMILY_2"/>
    <property type="match status" value="1"/>
</dbReference>
<proteinExistence type="predicted"/>
<evidence type="ECO:0000256" key="2">
    <source>
        <dbReference type="ARBA" id="ARBA00023125"/>
    </source>
</evidence>
<dbReference type="PANTHER" id="PTHR43130:SF3">
    <property type="entry name" value="HTH-TYPE TRANSCRIPTIONAL REGULATOR RV1931C"/>
    <property type="match status" value="1"/>
</dbReference>
<sequence>MTKPRIVVIAYEGISPLYLSIPCAVFHDAFQYRECPFELEVCSLHGRELNALSGFSLSVDADLHAVERADVVIVPGWADATSPAPKALLEALITAHQRGAIVVGLCLGAGVLAQSGLLDGLSATTHWAFADAFAEAYPSVRVDPDPLYLDHGQVVTSAGMAAAMDCCLHLLRRLLGSDRASEVARVLVAPPYRHGGQKQYIPAPVPRPRAGEGTLGRVMEAIQMELAAPHTVASVAERCAMSRRTFTRQFQAYTGMSFIAWLTARRLAHSQHLLEHSDLAISQVAEQAGFGSESVFRKHFKAAFELSPRAWRQSFGQRQKGE</sequence>
<dbReference type="GO" id="GO:0043565">
    <property type="term" value="F:sequence-specific DNA binding"/>
    <property type="evidence" value="ECO:0007669"/>
    <property type="project" value="InterPro"/>
</dbReference>
<evidence type="ECO:0000313" key="6">
    <source>
        <dbReference type="Proteomes" id="UP000006683"/>
    </source>
</evidence>
<dbReference type="SMART" id="SM00342">
    <property type="entry name" value="HTH_ARAC"/>
    <property type="match status" value="1"/>
</dbReference>
<dbReference type="PROSITE" id="PS00041">
    <property type="entry name" value="HTH_ARAC_FAMILY_1"/>
    <property type="match status" value="1"/>
</dbReference>
<dbReference type="InterPro" id="IPR009057">
    <property type="entry name" value="Homeodomain-like_sf"/>
</dbReference>
<dbReference type="PANTHER" id="PTHR43130">
    <property type="entry name" value="ARAC-FAMILY TRANSCRIPTIONAL REGULATOR"/>
    <property type="match status" value="1"/>
</dbReference>
<dbReference type="InterPro" id="IPR002818">
    <property type="entry name" value="DJ-1/PfpI"/>
</dbReference>
<dbReference type="OrthoDB" id="9803764at2"/>
<organism evidence="5 6">
    <name type="scientific">Ferrimonas balearica (strain DSM 9799 / CCM 4581 / KCTC 23876 / PAT)</name>
    <dbReference type="NCBI Taxonomy" id="550540"/>
    <lineage>
        <taxon>Bacteria</taxon>
        <taxon>Pseudomonadati</taxon>
        <taxon>Pseudomonadota</taxon>
        <taxon>Gammaproteobacteria</taxon>
        <taxon>Alteromonadales</taxon>
        <taxon>Ferrimonadaceae</taxon>
        <taxon>Ferrimonas</taxon>
    </lineage>
</organism>
<dbReference type="GO" id="GO:0003700">
    <property type="term" value="F:DNA-binding transcription factor activity"/>
    <property type="evidence" value="ECO:0007669"/>
    <property type="project" value="InterPro"/>
</dbReference>
<dbReference type="Proteomes" id="UP000006683">
    <property type="component" value="Chromosome"/>
</dbReference>
<dbReference type="Pfam" id="PF01965">
    <property type="entry name" value="DJ-1_PfpI"/>
    <property type="match status" value="1"/>
</dbReference>
<keyword evidence="6" id="KW-1185">Reference proteome</keyword>
<name>E1SQ82_FERBD</name>
<dbReference type="InterPro" id="IPR052158">
    <property type="entry name" value="INH-QAR"/>
</dbReference>
<dbReference type="GeneID" id="67182882"/>
<dbReference type="CDD" id="cd03137">
    <property type="entry name" value="GATase1_AraC_1"/>
    <property type="match status" value="1"/>
</dbReference>
<evidence type="ECO:0000256" key="3">
    <source>
        <dbReference type="ARBA" id="ARBA00023163"/>
    </source>
</evidence>
<accession>E1SQ82</accession>
<dbReference type="Gene3D" id="3.40.50.880">
    <property type="match status" value="1"/>
</dbReference>
<keyword evidence="1" id="KW-0805">Transcription regulation</keyword>
<evidence type="ECO:0000313" key="5">
    <source>
        <dbReference type="EMBL" id="ADN76854.1"/>
    </source>
</evidence>
<dbReference type="InterPro" id="IPR018060">
    <property type="entry name" value="HTH_AraC"/>
</dbReference>
<dbReference type="AlphaFoldDB" id="E1SQ82"/>